<feature type="transmembrane region" description="Helical" evidence="4">
    <location>
        <begin position="37"/>
        <end position="57"/>
    </location>
</feature>
<evidence type="ECO:0000256" key="2">
    <source>
        <dbReference type="ARBA" id="ARBA00022989"/>
    </source>
</evidence>
<dbReference type="EMBL" id="PFQN01000046">
    <property type="protein sequence ID" value="PJC76262.1"/>
    <property type="molecule type" value="Genomic_DNA"/>
</dbReference>
<dbReference type="Gene3D" id="1.20.1250.20">
    <property type="entry name" value="MFS general substrate transporter like domains"/>
    <property type="match status" value="1"/>
</dbReference>
<evidence type="ECO:0000256" key="4">
    <source>
        <dbReference type="SAM" id="Phobius"/>
    </source>
</evidence>
<evidence type="ECO:0000256" key="1">
    <source>
        <dbReference type="ARBA" id="ARBA00022692"/>
    </source>
</evidence>
<gene>
    <name evidence="6" type="ORF">CO010_03010</name>
</gene>
<feature type="domain" description="Major facilitator superfamily (MFS) profile" evidence="5">
    <location>
        <begin position="1"/>
        <end position="210"/>
    </location>
</feature>
<name>A0A2M8GGF4_9BACT</name>
<keyword evidence="3 4" id="KW-0472">Membrane</keyword>
<evidence type="ECO:0000313" key="7">
    <source>
        <dbReference type="Proteomes" id="UP000230384"/>
    </source>
</evidence>
<feature type="transmembrane region" description="Helical" evidence="4">
    <location>
        <begin position="189"/>
        <end position="206"/>
    </location>
</feature>
<dbReference type="PANTHER" id="PTHR23518">
    <property type="entry name" value="C-METHYLTRANSFERASE"/>
    <property type="match status" value="1"/>
</dbReference>
<protein>
    <submittedName>
        <fullName evidence="6">MFS transporter</fullName>
    </submittedName>
</protein>
<feature type="non-terminal residue" evidence="6">
    <location>
        <position position="1"/>
    </location>
</feature>
<keyword evidence="1 4" id="KW-0812">Transmembrane</keyword>
<organism evidence="6 7">
    <name type="scientific">Candidatus Shapirobacteria bacterium CG_4_8_14_3_um_filter_39_11</name>
    <dbReference type="NCBI Taxonomy" id="1974875"/>
    <lineage>
        <taxon>Bacteria</taxon>
        <taxon>Candidatus Shapironibacteriota</taxon>
    </lineage>
</organism>
<feature type="transmembrane region" description="Helical" evidence="4">
    <location>
        <begin position="123"/>
        <end position="145"/>
    </location>
</feature>
<dbReference type="PROSITE" id="PS50850">
    <property type="entry name" value="MFS"/>
    <property type="match status" value="1"/>
</dbReference>
<evidence type="ECO:0000259" key="5">
    <source>
        <dbReference type="PROSITE" id="PS50850"/>
    </source>
</evidence>
<dbReference type="AlphaFoldDB" id="A0A2M8GGF4"/>
<feature type="transmembrane region" description="Helical" evidence="4">
    <location>
        <begin position="63"/>
        <end position="87"/>
    </location>
</feature>
<evidence type="ECO:0000313" key="6">
    <source>
        <dbReference type="EMBL" id="PJC76262.1"/>
    </source>
</evidence>
<keyword evidence="2 4" id="KW-1133">Transmembrane helix</keyword>
<dbReference type="SUPFAM" id="SSF103473">
    <property type="entry name" value="MFS general substrate transporter"/>
    <property type="match status" value="1"/>
</dbReference>
<feature type="transmembrane region" description="Helical" evidence="4">
    <location>
        <begin position="99"/>
        <end position="117"/>
    </location>
</feature>
<dbReference type="GO" id="GO:0022857">
    <property type="term" value="F:transmembrane transporter activity"/>
    <property type="evidence" value="ECO:0007669"/>
    <property type="project" value="InterPro"/>
</dbReference>
<dbReference type="InterPro" id="IPR020846">
    <property type="entry name" value="MFS_dom"/>
</dbReference>
<proteinExistence type="predicted"/>
<evidence type="ECO:0000256" key="3">
    <source>
        <dbReference type="ARBA" id="ARBA00023136"/>
    </source>
</evidence>
<sequence length="210" mass="22901">TLGLLLLVLFVKEKRKEPKSSSSLHLNWHNLNPAFKIFLAISFIFSLGNSSDAFLILRAQNLGLSLTLVVLTYVLFNFAYAAFSIPAGVISDKIGPKKVLLTGFLLFVLVYLSFGLIKSPVFLWILFPIYGIYMALTEGVGKAYISNLIPQEKIGTAFGIYQTTIGLTTFLASLIAGLLWTYFGVSAPFIFGGLMAGISALLFVTLSKKG</sequence>
<feature type="transmembrane region" description="Helical" evidence="4">
    <location>
        <begin position="157"/>
        <end position="183"/>
    </location>
</feature>
<dbReference type="Proteomes" id="UP000230384">
    <property type="component" value="Unassembled WGS sequence"/>
</dbReference>
<comment type="caution">
    <text evidence="6">The sequence shown here is derived from an EMBL/GenBank/DDBJ whole genome shotgun (WGS) entry which is preliminary data.</text>
</comment>
<reference evidence="7" key="1">
    <citation type="submission" date="2017-09" db="EMBL/GenBank/DDBJ databases">
        <title>Depth-based differentiation of microbial function through sediment-hosted aquifers and enrichment of novel symbionts in the deep terrestrial subsurface.</title>
        <authorList>
            <person name="Probst A.J."/>
            <person name="Ladd B."/>
            <person name="Jarett J.K."/>
            <person name="Geller-Mcgrath D.E."/>
            <person name="Sieber C.M.K."/>
            <person name="Emerson J.B."/>
            <person name="Anantharaman K."/>
            <person name="Thomas B.C."/>
            <person name="Malmstrom R."/>
            <person name="Stieglmeier M."/>
            <person name="Klingl A."/>
            <person name="Woyke T."/>
            <person name="Ryan C.M."/>
            <person name="Banfield J.F."/>
        </authorList>
    </citation>
    <scope>NUCLEOTIDE SEQUENCE [LARGE SCALE GENOMIC DNA]</scope>
</reference>
<dbReference type="Pfam" id="PF07690">
    <property type="entry name" value="MFS_1"/>
    <property type="match status" value="1"/>
</dbReference>
<dbReference type="InterPro" id="IPR011701">
    <property type="entry name" value="MFS"/>
</dbReference>
<accession>A0A2M8GGF4</accession>
<dbReference type="PANTHER" id="PTHR23518:SF2">
    <property type="entry name" value="MAJOR FACILITATOR SUPERFAMILY TRANSPORTER"/>
    <property type="match status" value="1"/>
</dbReference>
<dbReference type="InterPro" id="IPR036259">
    <property type="entry name" value="MFS_trans_sf"/>
</dbReference>